<keyword evidence="3" id="KW-1185">Reference proteome</keyword>
<feature type="transmembrane region" description="Helical" evidence="1">
    <location>
        <begin position="161"/>
        <end position="180"/>
    </location>
</feature>
<evidence type="ECO:0000256" key="1">
    <source>
        <dbReference type="SAM" id="Phobius"/>
    </source>
</evidence>
<dbReference type="Proteomes" id="UP001330812">
    <property type="component" value="Chromosome"/>
</dbReference>
<dbReference type="EMBL" id="CP142149">
    <property type="protein sequence ID" value="WSE33785.1"/>
    <property type="molecule type" value="Genomic_DNA"/>
</dbReference>
<organism evidence="2 3">
    <name type="scientific">Amycolatopsis rhabdoformis</name>
    <dbReference type="NCBI Taxonomy" id="1448059"/>
    <lineage>
        <taxon>Bacteria</taxon>
        <taxon>Bacillati</taxon>
        <taxon>Actinomycetota</taxon>
        <taxon>Actinomycetes</taxon>
        <taxon>Pseudonocardiales</taxon>
        <taxon>Pseudonocardiaceae</taxon>
        <taxon>Amycolatopsis</taxon>
    </lineage>
</organism>
<name>A0ABZ1IH86_9PSEU</name>
<feature type="transmembrane region" description="Helical" evidence="1">
    <location>
        <begin position="74"/>
        <end position="94"/>
    </location>
</feature>
<feature type="transmembrane region" description="Helical" evidence="1">
    <location>
        <begin position="296"/>
        <end position="320"/>
    </location>
</feature>
<gene>
    <name evidence="2" type="ORF">VSH64_17010</name>
</gene>
<keyword evidence="1" id="KW-1133">Transmembrane helix</keyword>
<evidence type="ECO:0000313" key="2">
    <source>
        <dbReference type="EMBL" id="WSE33785.1"/>
    </source>
</evidence>
<dbReference type="RefSeq" id="WP_326836584.1">
    <property type="nucleotide sequence ID" value="NZ_CP142149.1"/>
</dbReference>
<feature type="transmembrane region" description="Helical" evidence="1">
    <location>
        <begin position="12"/>
        <end position="33"/>
    </location>
</feature>
<sequence length="329" mass="35950">MIWVTWRQHRAVLLTSAFLLAAVAVPTFISGFAMHEEYRADGIAACVTDPGTRAGCAQLVEQFAARYSEWGNRMVWVTVLPALVGVFVGAPLLAREFENGTWRFAFTQGVSRTRWLLTQLTVVGAASAVLALACSLLFSWWRQPLDTLGSRMRTAAFTVSPALVALTLFALALGVFAGVLLRRTVIAMGLTLAAYFLVHLPLEETVRPSYLSPLVRTDAPHAQTASDALPPTDWIVDEGLITSAGHRLSDGEKRDILKQVYDGDTVREGGAALERYLADHGLRHYTEYQPADRYPAMLIIDIALYLGLAIALFAAAAHLVRRRASQPAA</sequence>
<evidence type="ECO:0000313" key="3">
    <source>
        <dbReference type="Proteomes" id="UP001330812"/>
    </source>
</evidence>
<reference evidence="2 3" key="1">
    <citation type="journal article" date="2015" name="Int. J. Syst. Evol. Microbiol.">
        <title>Amycolatopsis rhabdoformis sp. nov., an actinomycete isolated from a tropical forest soil.</title>
        <authorList>
            <person name="Souza W.R."/>
            <person name="Silva R.E."/>
            <person name="Goodfellow M."/>
            <person name="Busarakam K."/>
            <person name="Figueiro F.S."/>
            <person name="Ferreira D."/>
            <person name="Rodrigues-Filho E."/>
            <person name="Moraes L.A.B."/>
            <person name="Zucchi T.D."/>
        </authorList>
    </citation>
    <scope>NUCLEOTIDE SEQUENCE [LARGE SCALE GENOMIC DNA]</scope>
    <source>
        <strain evidence="2 3">NCIMB 14900</strain>
    </source>
</reference>
<feature type="transmembrane region" description="Helical" evidence="1">
    <location>
        <begin position="185"/>
        <end position="202"/>
    </location>
</feature>
<protein>
    <submittedName>
        <fullName evidence="2">ABC transporter permease subunit</fullName>
    </submittedName>
</protein>
<accession>A0ABZ1IH86</accession>
<keyword evidence="1" id="KW-0472">Membrane</keyword>
<feature type="transmembrane region" description="Helical" evidence="1">
    <location>
        <begin position="115"/>
        <end position="141"/>
    </location>
</feature>
<keyword evidence="1" id="KW-0812">Transmembrane</keyword>
<proteinExistence type="predicted"/>